<evidence type="ECO:0000256" key="1">
    <source>
        <dbReference type="SAM" id="Phobius"/>
    </source>
</evidence>
<accession>A0A5C3KM07</accession>
<dbReference type="Proteomes" id="UP000307440">
    <property type="component" value="Unassembled WGS sequence"/>
</dbReference>
<dbReference type="AlphaFoldDB" id="A0A5C3KM07"/>
<sequence length="187" mass="21257">MSTTSKGKAAHQHYGKMADVVLIDQHQQVEHTPSLERCLVHTPHIPHTSKGWSHRHTERKSQTSLTVGYKMRAAILFAFTVLLLSLQVLSAPIALKTRQISTSYDGPLSRREILEGILEEYIQRRDLEDISEDLGARQIKLDAPKRGGVITRVWNGVKNFVKKPWDAMGRRRYQKYQQGGAGWTPGY</sequence>
<evidence type="ECO:0000313" key="2">
    <source>
        <dbReference type="EMBL" id="TFK21360.1"/>
    </source>
</evidence>
<name>A0A5C3KM07_COPMA</name>
<dbReference type="EMBL" id="ML210270">
    <property type="protein sequence ID" value="TFK21360.1"/>
    <property type="molecule type" value="Genomic_DNA"/>
</dbReference>
<organism evidence="2 3">
    <name type="scientific">Coprinopsis marcescibilis</name>
    <name type="common">Agaric fungus</name>
    <name type="synonym">Psathyrella marcescibilis</name>
    <dbReference type="NCBI Taxonomy" id="230819"/>
    <lineage>
        <taxon>Eukaryota</taxon>
        <taxon>Fungi</taxon>
        <taxon>Dikarya</taxon>
        <taxon>Basidiomycota</taxon>
        <taxon>Agaricomycotina</taxon>
        <taxon>Agaricomycetes</taxon>
        <taxon>Agaricomycetidae</taxon>
        <taxon>Agaricales</taxon>
        <taxon>Agaricineae</taxon>
        <taxon>Psathyrellaceae</taxon>
        <taxon>Coprinopsis</taxon>
    </lineage>
</organism>
<protein>
    <submittedName>
        <fullName evidence="2">Uncharacterized protein</fullName>
    </submittedName>
</protein>
<reference evidence="2 3" key="1">
    <citation type="journal article" date="2019" name="Nat. Ecol. Evol.">
        <title>Megaphylogeny resolves global patterns of mushroom evolution.</title>
        <authorList>
            <person name="Varga T."/>
            <person name="Krizsan K."/>
            <person name="Foldi C."/>
            <person name="Dima B."/>
            <person name="Sanchez-Garcia M."/>
            <person name="Sanchez-Ramirez S."/>
            <person name="Szollosi G.J."/>
            <person name="Szarkandi J.G."/>
            <person name="Papp V."/>
            <person name="Albert L."/>
            <person name="Andreopoulos W."/>
            <person name="Angelini C."/>
            <person name="Antonin V."/>
            <person name="Barry K.W."/>
            <person name="Bougher N.L."/>
            <person name="Buchanan P."/>
            <person name="Buyck B."/>
            <person name="Bense V."/>
            <person name="Catcheside P."/>
            <person name="Chovatia M."/>
            <person name="Cooper J."/>
            <person name="Damon W."/>
            <person name="Desjardin D."/>
            <person name="Finy P."/>
            <person name="Geml J."/>
            <person name="Haridas S."/>
            <person name="Hughes K."/>
            <person name="Justo A."/>
            <person name="Karasinski D."/>
            <person name="Kautmanova I."/>
            <person name="Kiss B."/>
            <person name="Kocsube S."/>
            <person name="Kotiranta H."/>
            <person name="LaButti K.M."/>
            <person name="Lechner B.E."/>
            <person name="Liimatainen K."/>
            <person name="Lipzen A."/>
            <person name="Lukacs Z."/>
            <person name="Mihaltcheva S."/>
            <person name="Morgado L.N."/>
            <person name="Niskanen T."/>
            <person name="Noordeloos M.E."/>
            <person name="Ohm R.A."/>
            <person name="Ortiz-Santana B."/>
            <person name="Ovrebo C."/>
            <person name="Racz N."/>
            <person name="Riley R."/>
            <person name="Savchenko A."/>
            <person name="Shiryaev A."/>
            <person name="Soop K."/>
            <person name="Spirin V."/>
            <person name="Szebenyi C."/>
            <person name="Tomsovsky M."/>
            <person name="Tulloss R.E."/>
            <person name="Uehling J."/>
            <person name="Grigoriev I.V."/>
            <person name="Vagvolgyi C."/>
            <person name="Papp T."/>
            <person name="Martin F.M."/>
            <person name="Miettinen O."/>
            <person name="Hibbett D.S."/>
            <person name="Nagy L.G."/>
        </authorList>
    </citation>
    <scope>NUCLEOTIDE SEQUENCE [LARGE SCALE GENOMIC DNA]</scope>
    <source>
        <strain evidence="2 3">CBS 121175</strain>
    </source>
</reference>
<keyword evidence="1" id="KW-0472">Membrane</keyword>
<keyword evidence="1" id="KW-1133">Transmembrane helix</keyword>
<keyword evidence="1" id="KW-0812">Transmembrane</keyword>
<evidence type="ECO:0000313" key="3">
    <source>
        <dbReference type="Proteomes" id="UP000307440"/>
    </source>
</evidence>
<feature type="transmembrane region" description="Helical" evidence="1">
    <location>
        <begin position="73"/>
        <end position="95"/>
    </location>
</feature>
<keyword evidence="3" id="KW-1185">Reference proteome</keyword>
<proteinExistence type="predicted"/>
<gene>
    <name evidence="2" type="ORF">FA15DRAFT_758748</name>
</gene>